<dbReference type="PANTHER" id="PTHR22878:SF70">
    <property type="entry name" value="DYNEIN HEAVY CHAIN 2, AXONEMAL"/>
    <property type="match status" value="1"/>
</dbReference>
<dbReference type="FunFam" id="1.20.1270.280:FF:000001">
    <property type="entry name" value="dynein heavy chain 7, axonemal"/>
    <property type="match status" value="1"/>
</dbReference>
<dbReference type="GO" id="GO:0030286">
    <property type="term" value="C:dynein complex"/>
    <property type="evidence" value="ECO:0007669"/>
    <property type="project" value="InterPro"/>
</dbReference>
<evidence type="ECO:0000259" key="1">
    <source>
        <dbReference type="Pfam" id="PF18199"/>
    </source>
</evidence>
<accession>A0A1J1IL46</accession>
<proteinExistence type="predicted"/>
<dbReference type="Gene3D" id="3.10.490.20">
    <property type="match status" value="1"/>
</dbReference>
<dbReference type="GO" id="GO:0007018">
    <property type="term" value="P:microtubule-based movement"/>
    <property type="evidence" value="ECO:0007669"/>
    <property type="project" value="InterPro"/>
</dbReference>
<organism evidence="2 3">
    <name type="scientific">Clunio marinus</name>
    <dbReference type="NCBI Taxonomy" id="568069"/>
    <lineage>
        <taxon>Eukaryota</taxon>
        <taxon>Metazoa</taxon>
        <taxon>Ecdysozoa</taxon>
        <taxon>Arthropoda</taxon>
        <taxon>Hexapoda</taxon>
        <taxon>Insecta</taxon>
        <taxon>Pterygota</taxon>
        <taxon>Neoptera</taxon>
        <taxon>Endopterygota</taxon>
        <taxon>Diptera</taxon>
        <taxon>Nematocera</taxon>
        <taxon>Chironomoidea</taxon>
        <taxon>Chironomidae</taxon>
        <taxon>Clunio</taxon>
    </lineage>
</organism>
<feature type="domain" description="Dynein heavy chain C-terminal" evidence="1">
    <location>
        <begin position="10"/>
        <end position="316"/>
    </location>
</feature>
<dbReference type="EMBL" id="CVRI01000049">
    <property type="protein sequence ID" value="CRK99185.1"/>
    <property type="molecule type" value="Genomic_DNA"/>
</dbReference>
<dbReference type="OrthoDB" id="10251809at2759"/>
<keyword evidence="3" id="KW-1185">Reference proteome</keyword>
<sequence>MFFSTHTIYGNQLIQGILLTQAQLVSSSRKDEGETKEIGDPVLDLCFDISNRLPLCFDEKAAAVKYPVEYTNSMNTVLRQELIRFNRLLTFIKESLNDTRRAIIGQLAMIPELEKIHKAMSIGAMPEAWAKKSYPSLKPLGSYINDFIARLNFFQRWLDEGEPTVYWLGGFYFTQSFLTGVLQNHSRKNHLQIDHLHMKFDVTDFELEVQEQPEIGVYLKGIFLEGARWNRTEKKLDEAWPKILFDTLPVVTMTPMMKSLELLDEKESNYNCPMYRTTERRGVLATTGHSSNFVMFIQLNTDKSSNHWLNRSTASVLSLNH</sequence>
<dbReference type="InterPro" id="IPR026983">
    <property type="entry name" value="DHC"/>
</dbReference>
<dbReference type="STRING" id="568069.A0A1J1IL46"/>
<reference evidence="2 3" key="1">
    <citation type="submission" date="2015-04" db="EMBL/GenBank/DDBJ databases">
        <authorList>
            <person name="Syromyatnikov M.Y."/>
            <person name="Popov V.N."/>
        </authorList>
    </citation>
    <scope>NUCLEOTIDE SEQUENCE [LARGE SCALE GENOMIC DNA]</scope>
</reference>
<name>A0A1J1IL46_9DIPT</name>
<dbReference type="Gene3D" id="1.20.1270.280">
    <property type="match status" value="1"/>
</dbReference>
<dbReference type="InterPro" id="IPR041228">
    <property type="entry name" value="Dynein_C"/>
</dbReference>
<dbReference type="InterPro" id="IPR043160">
    <property type="entry name" value="Dynein_C_barrel"/>
</dbReference>
<evidence type="ECO:0000313" key="2">
    <source>
        <dbReference type="EMBL" id="CRK99185.1"/>
    </source>
</evidence>
<gene>
    <name evidence="2" type="ORF">CLUMA_CG012510</name>
</gene>
<dbReference type="GO" id="GO:0045505">
    <property type="term" value="F:dynein intermediate chain binding"/>
    <property type="evidence" value="ECO:0007669"/>
    <property type="project" value="InterPro"/>
</dbReference>
<evidence type="ECO:0000313" key="3">
    <source>
        <dbReference type="Proteomes" id="UP000183832"/>
    </source>
</evidence>
<dbReference type="FunFam" id="3.10.490.20:FF:000009">
    <property type="entry name" value="Dynein heavy chain 4"/>
    <property type="match status" value="1"/>
</dbReference>
<dbReference type="Pfam" id="PF18199">
    <property type="entry name" value="Dynein_C"/>
    <property type="match status" value="1"/>
</dbReference>
<dbReference type="GO" id="GO:0051959">
    <property type="term" value="F:dynein light intermediate chain binding"/>
    <property type="evidence" value="ECO:0007669"/>
    <property type="project" value="InterPro"/>
</dbReference>
<dbReference type="PANTHER" id="PTHR22878">
    <property type="entry name" value="DYNEIN HEAVY CHAIN 6, AXONEMAL-LIKE-RELATED"/>
    <property type="match status" value="1"/>
</dbReference>
<dbReference type="Proteomes" id="UP000183832">
    <property type="component" value="Unassembled WGS sequence"/>
</dbReference>
<dbReference type="AlphaFoldDB" id="A0A1J1IL46"/>
<protein>
    <submittedName>
        <fullName evidence="2">CLUMA_CG012510, isoform A</fullName>
    </submittedName>
</protein>